<name>A0A3A2ZQZ1_9EURO</name>
<comment type="caution">
    <text evidence="2">The sequence shown here is derived from an EMBL/GenBank/DDBJ whole genome shotgun (WGS) entry which is preliminary data.</text>
</comment>
<gene>
    <name evidence="2" type="ORF">PHISCL_03779</name>
</gene>
<organism evidence="2 3">
    <name type="scientific">Aspergillus sclerotialis</name>
    <dbReference type="NCBI Taxonomy" id="2070753"/>
    <lineage>
        <taxon>Eukaryota</taxon>
        <taxon>Fungi</taxon>
        <taxon>Dikarya</taxon>
        <taxon>Ascomycota</taxon>
        <taxon>Pezizomycotina</taxon>
        <taxon>Eurotiomycetes</taxon>
        <taxon>Eurotiomycetidae</taxon>
        <taxon>Eurotiales</taxon>
        <taxon>Aspergillaceae</taxon>
        <taxon>Aspergillus</taxon>
        <taxon>Aspergillus subgen. Polypaecilum</taxon>
    </lineage>
</organism>
<feature type="region of interest" description="Disordered" evidence="1">
    <location>
        <begin position="1"/>
        <end position="20"/>
    </location>
</feature>
<evidence type="ECO:0000313" key="2">
    <source>
        <dbReference type="EMBL" id="RJE23867.1"/>
    </source>
</evidence>
<dbReference type="OrthoDB" id="5417695at2759"/>
<dbReference type="AlphaFoldDB" id="A0A3A2ZQZ1"/>
<protein>
    <submittedName>
        <fullName evidence="2">Uncharacterized protein</fullName>
    </submittedName>
</protein>
<keyword evidence="3" id="KW-1185">Reference proteome</keyword>
<dbReference type="Proteomes" id="UP000266188">
    <property type="component" value="Unassembled WGS sequence"/>
</dbReference>
<evidence type="ECO:0000256" key="1">
    <source>
        <dbReference type="SAM" id="MobiDB-lite"/>
    </source>
</evidence>
<accession>A0A3A2ZQZ1</accession>
<feature type="compositionally biased region" description="Polar residues" evidence="1">
    <location>
        <begin position="7"/>
        <end position="17"/>
    </location>
</feature>
<dbReference type="EMBL" id="MVGC01000102">
    <property type="protein sequence ID" value="RJE23867.1"/>
    <property type="molecule type" value="Genomic_DNA"/>
</dbReference>
<proteinExistence type="predicted"/>
<sequence>MEEPPQHRNTTNSSLNSDLERSLSKEPYRFFNVFKDTAFGTNAFAFCLQVHPAGGNAQTPSPAYHTPRIPFYKQRFYLPASFDLYLGGSVVRRRDDATAVFSEKDHIASIRYKGIEGMFSLRVKAEIYQKQAATSQHVISSDNTDNAPAEKSKRFISITREGIGRKYRVELRNPSRTNEEESSSRPKIFYWKGSKAALSMLENQEHCGNGNLKLVAAGDPGEVLAVWQNRTDKEILGCLSVFARFEEGENGLLEDVIVSCLAVVLAERTSGRGWVGGLFK</sequence>
<evidence type="ECO:0000313" key="3">
    <source>
        <dbReference type="Proteomes" id="UP000266188"/>
    </source>
</evidence>
<reference evidence="3" key="1">
    <citation type="submission" date="2017-02" db="EMBL/GenBank/DDBJ databases">
        <authorList>
            <person name="Tafer H."/>
            <person name="Lopandic K."/>
        </authorList>
    </citation>
    <scope>NUCLEOTIDE SEQUENCE [LARGE SCALE GENOMIC DNA]</scope>
    <source>
        <strain evidence="3">CBS 366.77</strain>
    </source>
</reference>